<protein>
    <recommendedName>
        <fullName evidence="2 4">Flagellin</fullName>
    </recommendedName>
</protein>
<reference evidence="7 8" key="1">
    <citation type="submission" date="2016-03" db="EMBL/GenBank/DDBJ databases">
        <title>Spore heat resistance.</title>
        <authorList>
            <person name="Boekhorst J."/>
            <person name="Berendsen E.M."/>
            <person name="Wells-Bennik M.H."/>
            <person name="Kuipers O.P."/>
        </authorList>
    </citation>
    <scope>NUCLEOTIDE SEQUENCE [LARGE SCALE GENOMIC DNA]</scope>
    <source>
        <strain evidence="7 8">GS8</strain>
    </source>
</reference>
<dbReference type="Gene3D" id="1.20.1330.10">
    <property type="entry name" value="f41 fragment of flagellin, N-terminal domain"/>
    <property type="match status" value="2"/>
</dbReference>
<dbReference type="RefSeq" id="WP_049626167.1">
    <property type="nucleotide sequence ID" value="NZ_LDNU01000039.1"/>
</dbReference>
<dbReference type="Pfam" id="PF00669">
    <property type="entry name" value="Flagellin_N"/>
    <property type="match status" value="1"/>
</dbReference>
<evidence type="ECO:0000313" key="7">
    <source>
        <dbReference type="EMBL" id="KAF6509636.1"/>
    </source>
</evidence>
<comment type="similarity">
    <text evidence="1 4">Belongs to the bacterial flagellin family.</text>
</comment>
<dbReference type="Gene3D" id="3.30.70.2120">
    <property type="match status" value="1"/>
</dbReference>
<evidence type="ECO:0000259" key="6">
    <source>
        <dbReference type="Pfam" id="PF00700"/>
    </source>
</evidence>
<dbReference type="Proteomes" id="UP000773850">
    <property type="component" value="Unassembled WGS sequence"/>
</dbReference>
<keyword evidence="7" id="KW-0966">Cell projection</keyword>
<keyword evidence="3 4" id="KW-0975">Bacterial flagellum</keyword>
<evidence type="ECO:0000259" key="5">
    <source>
        <dbReference type="Pfam" id="PF00669"/>
    </source>
</evidence>
<evidence type="ECO:0000313" key="8">
    <source>
        <dbReference type="Proteomes" id="UP000773850"/>
    </source>
</evidence>
<dbReference type="PRINTS" id="PR00207">
    <property type="entry name" value="FLAGELLIN"/>
</dbReference>
<name>A0ABQ7HBR2_GEOSE</name>
<keyword evidence="7" id="KW-0282">Flagellum</keyword>
<dbReference type="Pfam" id="PF00700">
    <property type="entry name" value="Flagellin_C"/>
    <property type="match status" value="1"/>
</dbReference>
<dbReference type="InterPro" id="IPR001492">
    <property type="entry name" value="Flagellin"/>
</dbReference>
<evidence type="ECO:0000256" key="3">
    <source>
        <dbReference type="ARBA" id="ARBA00023143"/>
    </source>
</evidence>
<evidence type="ECO:0000256" key="2">
    <source>
        <dbReference type="ARBA" id="ARBA00020110"/>
    </source>
</evidence>
<dbReference type="InterPro" id="IPR042187">
    <property type="entry name" value="Flagellin_C_sub2"/>
</dbReference>
<comment type="function">
    <text evidence="4">Flagellin is the subunit protein which polymerizes to form the filaments of bacterial flagella.</text>
</comment>
<evidence type="ECO:0000256" key="1">
    <source>
        <dbReference type="ARBA" id="ARBA00005709"/>
    </source>
</evidence>
<dbReference type="PANTHER" id="PTHR42792:SF2">
    <property type="entry name" value="FLAGELLIN"/>
    <property type="match status" value="1"/>
</dbReference>
<gene>
    <name evidence="7" type="ORF">GS8_3167</name>
</gene>
<keyword evidence="4" id="KW-0964">Secreted</keyword>
<comment type="caution">
    <text evidence="7">The sequence shown here is derived from an EMBL/GenBank/DDBJ whole genome shotgun (WGS) entry which is preliminary data.</text>
</comment>
<organism evidence="7 8">
    <name type="scientific">Geobacillus stearothermophilus</name>
    <name type="common">Bacillus stearothermophilus</name>
    <dbReference type="NCBI Taxonomy" id="1422"/>
    <lineage>
        <taxon>Bacteria</taxon>
        <taxon>Bacillati</taxon>
        <taxon>Bacillota</taxon>
        <taxon>Bacilli</taxon>
        <taxon>Bacillales</taxon>
        <taxon>Anoxybacillaceae</taxon>
        <taxon>Geobacillus</taxon>
    </lineage>
</organism>
<feature type="domain" description="Flagellin C-terminal" evidence="6">
    <location>
        <begin position="484"/>
        <end position="569"/>
    </location>
</feature>
<keyword evidence="7" id="KW-0969">Cilium</keyword>
<evidence type="ECO:0000256" key="4">
    <source>
        <dbReference type="RuleBase" id="RU362073"/>
    </source>
</evidence>
<comment type="subcellular location">
    <subcellularLocation>
        <location evidence="4">Secreted</location>
    </subcellularLocation>
    <subcellularLocation>
        <location evidence="4">Bacterial flagellum</location>
    </subcellularLocation>
</comment>
<keyword evidence="8" id="KW-1185">Reference proteome</keyword>
<accession>A0ABQ7HBR2</accession>
<dbReference type="PANTHER" id="PTHR42792">
    <property type="entry name" value="FLAGELLIN"/>
    <property type="match status" value="1"/>
</dbReference>
<sequence>MRINHNIAALNTYRQLTIGQGAAAKNMEKLSSGLRINRAGDDAAGLAISEKMRGQIRGLEQAARNAQDAISMIQTAEGALNETHSILQRMRELAVQAANGTATDADRAALQDELNNLTSEINRIGNTTEFNTQKLLNGGISSNDGAKIKQATSASVTGKETYTEADISSNSFTTTIKVDGQTFDVTSALKQNWKGKTVSDVADALKQVTSGGVKLSDVADIEVSEGKIKITNKSTGTSSTLDISTSGKDAESVKSILTIDAATAISVKGDPTLMERAGIQAKKAKLNANDVTIAANSTFKVQVGSESAVTVSLGDISKTYNTNDPDPNVARAAMEDLIKDLNAALQKAGLSDKVTVALSKDNYVQFISETGKDITLTDGAGGPLAVIGFTVSSGNVTDAIGNIDQVVGPGAQGSGYTTKFQIGANTGQSMTLTINDMRAAALGITGNTGQAGFTSTNTVTNGTNDIKTEAALNISNKDDASKAIEIIDKAIQTVSAERGKLGAVQNRLEHTINNLGTAAENLTAAESRIRDVDMAKEMMEFTKNNILTQAAQAMLAQANQQPQGVLQLLR</sequence>
<dbReference type="EMBL" id="LUCS01000030">
    <property type="protein sequence ID" value="KAF6509636.1"/>
    <property type="molecule type" value="Genomic_DNA"/>
</dbReference>
<dbReference type="InterPro" id="IPR001029">
    <property type="entry name" value="Flagellin_N"/>
</dbReference>
<proteinExistence type="inferred from homology"/>
<dbReference type="InterPro" id="IPR046358">
    <property type="entry name" value="Flagellin_C"/>
</dbReference>
<feature type="domain" description="Flagellin N-terminal" evidence="5">
    <location>
        <begin position="3"/>
        <end position="138"/>
    </location>
</feature>
<dbReference type="Gene3D" id="6.10.10.10">
    <property type="entry name" value="Flagellar export chaperone, C-terminal domain"/>
    <property type="match status" value="1"/>
</dbReference>
<dbReference type="SUPFAM" id="SSF64518">
    <property type="entry name" value="Phase 1 flagellin"/>
    <property type="match status" value="1"/>
</dbReference>